<feature type="domain" description="Reverse transcriptase Ty1/copia-type" evidence="1">
    <location>
        <begin position="1"/>
        <end position="105"/>
    </location>
</feature>
<dbReference type="AlphaFoldDB" id="A0A9D5BUZ8"/>
<evidence type="ECO:0000313" key="2">
    <source>
        <dbReference type="EMBL" id="KAJ0961314.1"/>
    </source>
</evidence>
<sequence>MSLGFEKSPLEHAVYKRYTGKSKLLIGVYVDDLIITGSDGKEVDKFKKQMLELFQMSDLGLLSYYLGIEVSQTPSGITMSQTTYAKKILERTGMSDCNPCQAPMEPRTKLSKVSEEPPVEETYYRSIVGSLRYLVNTRPDIAYSVGILSRFMEKPTTQHMAAMKQILRYIRGTLDMGCMYTKKEETAKLVGYSDSDLAGDIDDRKSTTGAVYFYGENLVTWVSQKQKVVALSSCEAEYIAVATTACLGTWLSRLLADLIKGKEEAVVLRIDNKSAISLCKNPVYHDRSKHIDTRYHYIRESVDNGRIIVEHVASHEQLADILTKPLGRVKFTEMRSKIGVQTVKRREEQD</sequence>
<dbReference type="PANTHER" id="PTHR11439">
    <property type="entry name" value="GAG-POL-RELATED RETROTRANSPOSON"/>
    <property type="match status" value="1"/>
</dbReference>
<dbReference type="SUPFAM" id="SSF56672">
    <property type="entry name" value="DNA/RNA polymerases"/>
    <property type="match status" value="1"/>
</dbReference>
<name>A0A9D5BUZ8_9LILI</name>
<proteinExistence type="predicted"/>
<reference evidence="2 3" key="1">
    <citation type="journal article" date="2022" name="Hortic Res">
        <title>The genome of Dioscorea zingiberensis sheds light on the biosynthesis, origin and evolution of the medicinally important diosgenin saponins.</title>
        <authorList>
            <person name="Li Y."/>
            <person name="Tan C."/>
            <person name="Li Z."/>
            <person name="Guo J."/>
            <person name="Li S."/>
            <person name="Chen X."/>
            <person name="Wang C."/>
            <person name="Dai X."/>
            <person name="Yang H."/>
            <person name="Song W."/>
            <person name="Hou L."/>
            <person name="Xu J."/>
            <person name="Tong Z."/>
            <person name="Xu A."/>
            <person name="Yuan X."/>
            <person name="Wang W."/>
            <person name="Yang Q."/>
            <person name="Chen L."/>
            <person name="Sun Z."/>
            <person name="Wang K."/>
            <person name="Pan B."/>
            <person name="Chen J."/>
            <person name="Bao Y."/>
            <person name="Liu F."/>
            <person name="Qi X."/>
            <person name="Gang D.R."/>
            <person name="Wen J."/>
            <person name="Li J."/>
        </authorList>
    </citation>
    <scope>NUCLEOTIDE SEQUENCE [LARGE SCALE GENOMIC DNA]</scope>
    <source>
        <strain evidence="2">Dzin_1.0</strain>
    </source>
</reference>
<dbReference type="Proteomes" id="UP001085076">
    <property type="component" value="Unassembled WGS sequence"/>
</dbReference>
<evidence type="ECO:0000313" key="3">
    <source>
        <dbReference type="Proteomes" id="UP001085076"/>
    </source>
</evidence>
<dbReference type="InterPro" id="IPR013103">
    <property type="entry name" value="RVT_2"/>
</dbReference>
<accession>A0A9D5BUZ8</accession>
<dbReference type="PANTHER" id="PTHR11439:SF515">
    <property type="entry name" value="GAG-POL POLYPROTEIN"/>
    <property type="match status" value="1"/>
</dbReference>
<keyword evidence="3" id="KW-1185">Reference proteome</keyword>
<dbReference type="CDD" id="cd09272">
    <property type="entry name" value="RNase_HI_RT_Ty1"/>
    <property type="match status" value="1"/>
</dbReference>
<comment type="caution">
    <text evidence="2">The sequence shown here is derived from an EMBL/GenBank/DDBJ whole genome shotgun (WGS) entry which is preliminary data.</text>
</comment>
<protein>
    <recommendedName>
        <fullName evidence="1">Reverse transcriptase Ty1/copia-type domain-containing protein</fullName>
    </recommendedName>
</protein>
<dbReference type="InterPro" id="IPR043502">
    <property type="entry name" value="DNA/RNA_pol_sf"/>
</dbReference>
<organism evidence="2 3">
    <name type="scientific">Dioscorea zingiberensis</name>
    <dbReference type="NCBI Taxonomy" id="325984"/>
    <lineage>
        <taxon>Eukaryota</taxon>
        <taxon>Viridiplantae</taxon>
        <taxon>Streptophyta</taxon>
        <taxon>Embryophyta</taxon>
        <taxon>Tracheophyta</taxon>
        <taxon>Spermatophyta</taxon>
        <taxon>Magnoliopsida</taxon>
        <taxon>Liliopsida</taxon>
        <taxon>Dioscoreales</taxon>
        <taxon>Dioscoreaceae</taxon>
        <taxon>Dioscorea</taxon>
    </lineage>
</organism>
<evidence type="ECO:0000259" key="1">
    <source>
        <dbReference type="Pfam" id="PF07727"/>
    </source>
</evidence>
<dbReference type="OrthoDB" id="443140at2759"/>
<gene>
    <name evidence="2" type="ORF">J5N97_000720</name>
</gene>
<dbReference type="EMBL" id="JAGGNH010000030">
    <property type="protein sequence ID" value="KAJ0961314.1"/>
    <property type="molecule type" value="Genomic_DNA"/>
</dbReference>
<dbReference type="Pfam" id="PF07727">
    <property type="entry name" value="RVT_2"/>
    <property type="match status" value="1"/>
</dbReference>